<dbReference type="InterPro" id="IPR002347">
    <property type="entry name" value="SDR_fam"/>
</dbReference>
<accession>A0A9J7N4S8</accession>
<dbReference type="Proteomes" id="UP000001554">
    <property type="component" value="Chromosome 10"/>
</dbReference>
<proteinExistence type="inferred from homology"/>
<comment type="similarity">
    <text evidence="2">Belongs to the short-chain dehydrogenases/reductases (SDR) family.</text>
</comment>
<keyword evidence="1" id="KW-0560">Oxidoreductase</keyword>
<reference evidence="3" key="1">
    <citation type="journal article" date="2020" name="Nat. Ecol. Evol.">
        <title>Deeply conserved synteny resolves early events in vertebrate evolution.</title>
        <authorList>
            <person name="Simakov O."/>
            <person name="Marletaz F."/>
            <person name="Yue J.X."/>
            <person name="O'Connell B."/>
            <person name="Jenkins J."/>
            <person name="Brandt A."/>
            <person name="Calef R."/>
            <person name="Tung C.H."/>
            <person name="Huang T.K."/>
            <person name="Schmutz J."/>
            <person name="Satoh N."/>
            <person name="Yu J.K."/>
            <person name="Putnam N.H."/>
            <person name="Green R.E."/>
            <person name="Rokhsar D.S."/>
        </authorList>
    </citation>
    <scope>NUCLEOTIDE SEQUENCE [LARGE SCALE GENOMIC DNA]</scope>
    <source>
        <strain evidence="3">S238N-H82</strain>
    </source>
</reference>
<gene>
    <name evidence="4" type="primary">LOC118424984</name>
</gene>
<evidence type="ECO:0000256" key="1">
    <source>
        <dbReference type="ARBA" id="ARBA00023002"/>
    </source>
</evidence>
<dbReference type="SUPFAM" id="SSF51735">
    <property type="entry name" value="NAD(P)-binding Rossmann-fold domains"/>
    <property type="match status" value="2"/>
</dbReference>
<keyword evidence="3" id="KW-1185">Reference proteome</keyword>
<dbReference type="PANTHER" id="PTHR43157">
    <property type="entry name" value="PHOSPHATIDYLINOSITOL-GLYCAN BIOSYNTHESIS CLASS F PROTEIN-RELATED"/>
    <property type="match status" value="1"/>
</dbReference>
<dbReference type="InterPro" id="IPR036291">
    <property type="entry name" value="NAD(P)-bd_dom_sf"/>
</dbReference>
<dbReference type="PRINTS" id="PR00081">
    <property type="entry name" value="GDHRDH"/>
</dbReference>
<evidence type="ECO:0000313" key="4">
    <source>
        <dbReference type="RefSeq" id="XP_035689689.1"/>
    </source>
</evidence>
<sequence length="378" mass="42133">MAPRRCLSKVSLQDKTAVVTGANTGIGFEVAKDLARRGARVILACRNEARAEAARAEIVKDTGNENVMTSKLDLASLSSVREFAQRLKEEESRLDILVNNAGMFTEKSTTEDGFDMMLQVNHLGHFLLTNLLLDLLKKSAPSRVVNVSSEACNHGRINFEDINAEKSYDAFPAYAQSKLANVLFTRELSRRLEGTGVTTYAVHPGFVKTDIWRYIPGMYGWKFTLMKSIINICGTGVTTYAVHPGFVKTDIWRYIPGMYGWKFTLMKPNINICGTGVTTYAVHPGFVKTDIWRYIPGMYGWKFTLMKPMFRLMMAFAITPEQGAQTVIHCAVEEALSSESGLYYSDCDVKQPSQKATDDAVARQLWEMSESMTGLSSS</sequence>
<dbReference type="PANTHER" id="PTHR43157:SF31">
    <property type="entry name" value="PHOSPHATIDYLINOSITOL-GLYCAN BIOSYNTHESIS CLASS F PROTEIN"/>
    <property type="match status" value="1"/>
</dbReference>
<evidence type="ECO:0000256" key="2">
    <source>
        <dbReference type="RuleBase" id="RU000363"/>
    </source>
</evidence>
<dbReference type="Pfam" id="PF00106">
    <property type="entry name" value="adh_short"/>
    <property type="match status" value="1"/>
</dbReference>
<name>A0A9J7N4S8_BRAFL</name>
<organism evidence="3 4">
    <name type="scientific">Branchiostoma floridae</name>
    <name type="common">Florida lancelet</name>
    <name type="synonym">Amphioxus</name>
    <dbReference type="NCBI Taxonomy" id="7739"/>
    <lineage>
        <taxon>Eukaryota</taxon>
        <taxon>Metazoa</taxon>
        <taxon>Chordata</taxon>
        <taxon>Cephalochordata</taxon>
        <taxon>Leptocardii</taxon>
        <taxon>Amphioxiformes</taxon>
        <taxon>Branchiostomatidae</taxon>
        <taxon>Branchiostoma</taxon>
    </lineage>
</organism>
<dbReference type="AlphaFoldDB" id="A0A9J7N4S8"/>
<dbReference type="RefSeq" id="XP_035689689.1">
    <property type="nucleotide sequence ID" value="XM_035833796.1"/>
</dbReference>
<dbReference type="OrthoDB" id="191139at2759"/>
<dbReference type="PRINTS" id="PR00080">
    <property type="entry name" value="SDRFAMILY"/>
</dbReference>
<dbReference type="Gene3D" id="3.40.50.720">
    <property type="entry name" value="NAD(P)-binding Rossmann-like Domain"/>
    <property type="match status" value="2"/>
</dbReference>
<dbReference type="KEGG" id="bfo:118424984"/>
<dbReference type="GeneID" id="118424984"/>
<dbReference type="OMA" id="KTANTYM"/>
<protein>
    <submittedName>
        <fullName evidence="4">Retinol dehydrogenase 11-like</fullName>
    </submittedName>
</protein>
<reference evidence="4" key="2">
    <citation type="submission" date="2025-08" db="UniProtKB">
        <authorList>
            <consortium name="RefSeq"/>
        </authorList>
    </citation>
    <scope>IDENTIFICATION</scope>
    <source>
        <strain evidence="4">S238N-H82</strain>
        <tissue evidence="4">Testes</tissue>
    </source>
</reference>
<evidence type="ECO:0000313" key="3">
    <source>
        <dbReference type="Proteomes" id="UP000001554"/>
    </source>
</evidence>
<dbReference type="GO" id="GO:0016491">
    <property type="term" value="F:oxidoreductase activity"/>
    <property type="evidence" value="ECO:0007669"/>
    <property type="project" value="UniProtKB-KW"/>
</dbReference>